<evidence type="ECO:0000256" key="1">
    <source>
        <dbReference type="ARBA" id="ARBA00010271"/>
    </source>
</evidence>
<comment type="caution">
    <text evidence="5">The sequence shown here is derived from an EMBL/GenBank/DDBJ whole genome shotgun (WGS) entry which is preliminary data.</text>
</comment>
<dbReference type="Proteomes" id="UP000693970">
    <property type="component" value="Unassembled WGS sequence"/>
</dbReference>
<dbReference type="AlphaFoldDB" id="A0A9K3PW56"/>
<dbReference type="Pfam" id="PF03016">
    <property type="entry name" value="Exostosin_GT47"/>
    <property type="match status" value="1"/>
</dbReference>
<comment type="similarity">
    <text evidence="1">Belongs to the glycosyltransferase 47 family.</text>
</comment>
<organism evidence="5 6">
    <name type="scientific">Nitzschia inconspicua</name>
    <dbReference type="NCBI Taxonomy" id="303405"/>
    <lineage>
        <taxon>Eukaryota</taxon>
        <taxon>Sar</taxon>
        <taxon>Stramenopiles</taxon>
        <taxon>Ochrophyta</taxon>
        <taxon>Bacillariophyta</taxon>
        <taxon>Bacillariophyceae</taxon>
        <taxon>Bacillariophycidae</taxon>
        <taxon>Bacillariales</taxon>
        <taxon>Bacillariaceae</taxon>
        <taxon>Nitzschia</taxon>
    </lineage>
</organism>
<dbReference type="GO" id="GO:0016757">
    <property type="term" value="F:glycosyltransferase activity"/>
    <property type="evidence" value="ECO:0007669"/>
    <property type="project" value="InterPro"/>
</dbReference>
<gene>
    <name evidence="4" type="ORF">IV203_002553</name>
    <name evidence="5" type="ORF">IV203_034497</name>
</gene>
<dbReference type="OrthoDB" id="1924787at2759"/>
<reference evidence="5" key="1">
    <citation type="journal article" date="2021" name="Sci. Rep.">
        <title>Diploid genomic architecture of Nitzschia inconspicua, an elite biomass production diatom.</title>
        <authorList>
            <person name="Oliver A."/>
            <person name="Podell S."/>
            <person name="Pinowska A."/>
            <person name="Traller J.C."/>
            <person name="Smith S.R."/>
            <person name="McClure R."/>
            <person name="Beliaev A."/>
            <person name="Bohutskyi P."/>
            <person name="Hill E.A."/>
            <person name="Rabines A."/>
            <person name="Zheng H."/>
            <person name="Allen L.Z."/>
            <person name="Kuo A."/>
            <person name="Grigoriev I.V."/>
            <person name="Allen A.E."/>
            <person name="Hazlebeck D."/>
            <person name="Allen E.E."/>
        </authorList>
    </citation>
    <scope>NUCLEOTIDE SEQUENCE</scope>
    <source>
        <strain evidence="5">Hildebrandi</strain>
    </source>
</reference>
<evidence type="ECO:0000259" key="3">
    <source>
        <dbReference type="Pfam" id="PF03016"/>
    </source>
</evidence>
<reference evidence="5" key="2">
    <citation type="submission" date="2021-04" db="EMBL/GenBank/DDBJ databases">
        <authorList>
            <person name="Podell S."/>
        </authorList>
    </citation>
    <scope>NUCLEOTIDE SEQUENCE</scope>
    <source>
        <strain evidence="5">Hildebrandi</strain>
    </source>
</reference>
<feature type="region of interest" description="Disordered" evidence="2">
    <location>
        <begin position="51"/>
        <end position="70"/>
    </location>
</feature>
<dbReference type="EMBL" id="JAGRRH010000013">
    <property type="protein sequence ID" value="KAG7359399.1"/>
    <property type="molecule type" value="Genomic_DNA"/>
</dbReference>
<evidence type="ECO:0000313" key="6">
    <source>
        <dbReference type="Proteomes" id="UP000693970"/>
    </source>
</evidence>
<protein>
    <submittedName>
        <fullName evidence="5">Exostosin family protein</fullName>
    </submittedName>
</protein>
<sequence length="464" mass="53452">MIKFSSSPIPGLLPMYEARRKPSRLSNLLWTSLLFVILVLWTRRDTSVQSPIKESSKSNNSEHTPSPYRDTTPTSFLSHDIHVTSTSTVVAGSSVDPSSLLQLKVPFYVYTNELDWSNHAFYKSSDFIDNYKGAKHADDYWFLTNALKHPMRTTDPNEAKLFFVPTLLNMGSRGGPLDYFFRELCIEKGIKPCFKDRSEAYHYVDGRLAKSPYFQRSQGKDHVIVASHWTFRQDRWCNIEGPTNYTHPNILSCNLINFEGYISGKSLASPSMYIGRACDLDSRKIFDFSMTASLHPEKPVFQTRRDICQWLQAGNYSVAHCGEGPQCPALSRSRYGFHSRGDTWGSNRVMDTLRSRTVPLFTNEEQYKILPSFIPWRDISYLVNATTQESFDASLQDILSRPDSEYLEMQQRIGRYVHIFDHKSVYQFDAYMADFAARLGFQNNSVQEVSWIRDDYLDMLLMSQ</sequence>
<feature type="domain" description="Exostosin GT47" evidence="3">
    <location>
        <begin position="128"/>
        <end position="386"/>
    </location>
</feature>
<accession>A0A9K3PW56</accession>
<dbReference type="EMBL" id="JAGRRH010000033">
    <property type="protein sequence ID" value="KAG7339500.1"/>
    <property type="molecule type" value="Genomic_DNA"/>
</dbReference>
<dbReference type="PANTHER" id="PTHR11062:SF95">
    <property type="entry name" value="EXOSTOSIN GT47 DOMAIN-CONTAINING PROTEIN"/>
    <property type="match status" value="1"/>
</dbReference>
<name>A0A9K3PW56_9STRA</name>
<evidence type="ECO:0000313" key="4">
    <source>
        <dbReference type="EMBL" id="KAG7339500.1"/>
    </source>
</evidence>
<evidence type="ECO:0000313" key="5">
    <source>
        <dbReference type="EMBL" id="KAG7359399.1"/>
    </source>
</evidence>
<dbReference type="InterPro" id="IPR004263">
    <property type="entry name" value="Exostosin"/>
</dbReference>
<proteinExistence type="inferred from homology"/>
<dbReference type="InterPro" id="IPR040911">
    <property type="entry name" value="Exostosin_GT47"/>
</dbReference>
<evidence type="ECO:0000256" key="2">
    <source>
        <dbReference type="SAM" id="MobiDB-lite"/>
    </source>
</evidence>
<keyword evidence="6" id="KW-1185">Reference proteome</keyword>
<dbReference type="PANTHER" id="PTHR11062">
    <property type="entry name" value="EXOSTOSIN HEPARAN SULFATE GLYCOSYLTRANSFERASE -RELATED"/>
    <property type="match status" value="1"/>
</dbReference>